<reference evidence="2 3" key="1">
    <citation type="submission" date="2019-03" db="EMBL/GenBank/DDBJ databases">
        <title>Genomic Encyclopedia of Type Strains, Phase IV (KMG-IV): sequencing the most valuable type-strain genomes for metagenomic binning, comparative biology and taxonomic classification.</title>
        <authorList>
            <person name="Goeker M."/>
        </authorList>
    </citation>
    <scope>NUCLEOTIDE SEQUENCE [LARGE SCALE GENOMIC DNA]</scope>
    <source>
        <strain evidence="2 3">DSM 23344</strain>
    </source>
</reference>
<dbReference type="EMBL" id="SLWX01000021">
    <property type="protein sequence ID" value="TCO71771.1"/>
    <property type="molecule type" value="Genomic_DNA"/>
</dbReference>
<dbReference type="Proteomes" id="UP000294980">
    <property type="component" value="Unassembled WGS sequence"/>
</dbReference>
<sequence length="127" mass="14297">MRLKHLSLLLCLAISPAISLADDRPDHYSGEKAESLEEALENLRTYSDKLSTLVEDESFDSEHLNAVHELTYTLENALETVEGELQQLAETLESVHVASEQGETTTVAEDSRIFLEKTRVLLQQMPR</sequence>
<dbReference type="RefSeq" id="WP_117319488.1">
    <property type="nucleotide sequence ID" value="NZ_QQSW01000028.1"/>
</dbReference>
<evidence type="ECO:0000256" key="1">
    <source>
        <dbReference type="SAM" id="SignalP"/>
    </source>
</evidence>
<dbReference type="OrthoDB" id="5975812at2"/>
<dbReference type="InterPro" id="IPR046634">
    <property type="entry name" value="DUF6746"/>
</dbReference>
<feature type="chain" id="PRO_5020713985" description="Secreted protein" evidence="1">
    <location>
        <begin position="22"/>
        <end position="127"/>
    </location>
</feature>
<proteinExistence type="predicted"/>
<gene>
    <name evidence="2" type="ORF">EV688_12122</name>
</gene>
<comment type="caution">
    <text evidence="2">The sequence shown here is derived from an EMBL/GenBank/DDBJ whole genome shotgun (WGS) entry which is preliminary data.</text>
</comment>
<evidence type="ECO:0000313" key="2">
    <source>
        <dbReference type="EMBL" id="TCO71771.1"/>
    </source>
</evidence>
<evidence type="ECO:0000313" key="3">
    <source>
        <dbReference type="Proteomes" id="UP000294980"/>
    </source>
</evidence>
<dbReference type="AlphaFoldDB" id="A0A4R2KDU4"/>
<dbReference type="Pfam" id="PF20531">
    <property type="entry name" value="DUF6746"/>
    <property type="match status" value="1"/>
</dbReference>
<keyword evidence="1" id="KW-0732">Signal</keyword>
<protein>
    <recommendedName>
        <fullName evidence="4">Secreted protein</fullName>
    </recommendedName>
</protein>
<name>A0A4R2KDU4_9GAMM</name>
<feature type="signal peptide" evidence="1">
    <location>
        <begin position="1"/>
        <end position="21"/>
    </location>
</feature>
<organism evidence="2 3">
    <name type="scientific">Chromatocurvus halotolerans</name>
    <dbReference type="NCBI Taxonomy" id="1132028"/>
    <lineage>
        <taxon>Bacteria</taxon>
        <taxon>Pseudomonadati</taxon>
        <taxon>Pseudomonadota</taxon>
        <taxon>Gammaproteobacteria</taxon>
        <taxon>Cellvibrionales</taxon>
        <taxon>Halieaceae</taxon>
        <taxon>Chromatocurvus</taxon>
    </lineage>
</organism>
<keyword evidence="3" id="KW-1185">Reference proteome</keyword>
<accession>A0A4R2KDU4</accession>
<evidence type="ECO:0008006" key="4">
    <source>
        <dbReference type="Google" id="ProtNLM"/>
    </source>
</evidence>